<dbReference type="Pfam" id="PF20408">
    <property type="entry name" value="Abhydrolase_11"/>
    <property type="match status" value="1"/>
</dbReference>
<dbReference type="Proteomes" id="UP000198641">
    <property type="component" value="Unassembled WGS sequence"/>
</dbReference>
<reference evidence="2 3" key="1">
    <citation type="submission" date="2016-10" db="EMBL/GenBank/DDBJ databases">
        <authorList>
            <person name="de Groot N.N."/>
        </authorList>
    </citation>
    <scope>NUCLEOTIDE SEQUENCE [LARGE SCALE GENOMIC DNA]</scope>
    <source>
        <strain evidence="2 3">BH539</strain>
    </source>
</reference>
<gene>
    <name evidence="2" type="ORF">SAMN05216571_102270</name>
</gene>
<feature type="domain" description="KANL3/Tex30 alpha/beta hydrolase-like" evidence="1">
    <location>
        <begin position="47"/>
        <end position="239"/>
    </location>
</feature>
<dbReference type="RefSeq" id="WP_092523313.1">
    <property type="nucleotide sequence ID" value="NZ_FNCI01000002.1"/>
</dbReference>
<dbReference type="InterPro" id="IPR029058">
    <property type="entry name" value="AB_hydrolase_fold"/>
</dbReference>
<organism evidence="2 3">
    <name type="scientific">Onishia taeanensis</name>
    <dbReference type="NCBI Taxonomy" id="284577"/>
    <lineage>
        <taxon>Bacteria</taxon>
        <taxon>Pseudomonadati</taxon>
        <taxon>Pseudomonadota</taxon>
        <taxon>Gammaproteobacteria</taxon>
        <taxon>Oceanospirillales</taxon>
        <taxon>Halomonadaceae</taxon>
        <taxon>Onishia</taxon>
    </lineage>
</organism>
<keyword evidence="3" id="KW-1185">Reference proteome</keyword>
<dbReference type="STRING" id="284577.SAMN05216571_102270"/>
<dbReference type="EMBL" id="FNCI01000002">
    <property type="protein sequence ID" value="SDF84560.1"/>
    <property type="molecule type" value="Genomic_DNA"/>
</dbReference>
<dbReference type="AlphaFoldDB" id="A0A1G7PGD6"/>
<proteinExistence type="predicted"/>
<dbReference type="SUPFAM" id="SSF53474">
    <property type="entry name" value="alpha/beta-Hydrolases"/>
    <property type="match status" value="1"/>
</dbReference>
<dbReference type="InterPro" id="IPR046879">
    <property type="entry name" value="KANL3/Tex30_Abhydrolase"/>
</dbReference>
<dbReference type="PANTHER" id="PTHR13136">
    <property type="entry name" value="TESTIS DEVELOPMENT PROTEIN PRTD"/>
    <property type="match status" value="1"/>
</dbReference>
<evidence type="ECO:0000313" key="3">
    <source>
        <dbReference type="Proteomes" id="UP000198641"/>
    </source>
</evidence>
<dbReference type="PANTHER" id="PTHR13136:SF11">
    <property type="entry name" value="TESTIS-EXPRESSED PROTEIN 30"/>
    <property type="match status" value="1"/>
</dbReference>
<dbReference type="OrthoDB" id="652634at2"/>
<protein>
    <recommendedName>
        <fullName evidence="1">KANL3/Tex30 alpha/beta hydrolase-like domain-containing protein</fullName>
    </recommendedName>
</protein>
<accession>A0A1G7PGD6</accession>
<name>A0A1G7PGD6_9GAMM</name>
<dbReference type="Gene3D" id="3.40.50.1820">
    <property type="entry name" value="alpha/beta hydrolase"/>
    <property type="match status" value="1"/>
</dbReference>
<dbReference type="InterPro" id="IPR026555">
    <property type="entry name" value="NSL3/Tex30"/>
</dbReference>
<sequence>MAYPIDASELLQTPAELGQRLAQGQTGTWWLPERGPVEVSGDARLGRLLLTHGAGAGQDSSFLIALRQALAQAGVQVLAIEFAYMQQMRREGRRRPPPKVERLVEELAGWCDTLFQAGLPAPWLGGKSMGGRVASLLAAEQGRMQGGEGLVLCGYPFHPPGKPERTRLAHWPSLRCPTLVLQGTRDPFGRREEVEGYALPANAEVHFLEGGDHDWTPTRRSGRSQADLIDEAAEVIAARMAQANAGAKG</sequence>
<evidence type="ECO:0000313" key="2">
    <source>
        <dbReference type="EMBL" id="SDF84560.1"/>
    </source>
</evidence>
<evidence type="ECO:0000259" key="1">
    <source>
        <dbReference type="Pfam" id="PF20408"/>
    </source>
</evidence>